<sequence>MLINNNQDSLSQVLSKRYQENQIYLNKTAEPLEETSKAPYSHHKIEDSFSLSQDYKKIKQAKAYIKDALKDTPSFLALADKLQKEDLISQQEKIAADFLAKKSPSLSFEDFEAISKTQNINLEMQQTIRNLIQKLQMINYLNGNILA</sequence>
<gene>
    <name evidence="1" type="ORF">CQA57_05930</name>
</gene>
<evidence type="ECO:0000313" key="2">
    <source>
        <dbReference type="Proteomes" id="UP000256695"/>
    </source>
</evidence>
<comment type="caution">
    <text evidence="1">The sequence shown here is derived from an EMBL/GenBank/DDBJ whole genome shotgun (WGS) entry which is preliminary data.</text>
</comment>
<dbReference type="Proteomes" id="UP000256695">
    <property type="component" value="Unassembled WGS sequence"/>
</dbReference>
<dbReference type="AlphaFoldDB" id="A0A3D8J7Z3"/>
<keyword evidence="2" id="KW-1185">Reference proteome</keyword>
<evidence type="ECO:0000313" key="1">
    <source>
        <dbReference type="EMBL" id="RDU72981.1"/>
    </source>
</evidence>
<accession>A0A3D8J7Z3</accession>
<dbReference type="OrthoDB" id="5323326at2"/>
<organism evidence="1 2">
    <name type="scientific">Helicobacter anseris</name>
    <dbReference type="NCBI Taxonomy" id="375926"/>
    <lineage>
        <taxon>Bacteria</taxon>
        <taxon>Pseudomonadati</taxon>
        <taxon>Campylobacterota</taxon>
        <taxon>Epsilonproteobacteria</taxon>
        <taxon>Campylobacterales</taxon>
        <taxon>Helicobacteraceae</taxon>
        <taxon>Helicobacter</taxon>
    </lineage>
</organism>
<dbReference type="RefSeq" id="WP_115579315.1">
    <property type="nucleotide sequence ID" value="NZ_NXLX01000014.1"/>
</dbReference>
<protein>
    <submittedName>
        <fullName evidence="1">Uncharacterized protein</fullName>
    </submittedName>
</protein>
<name>A0A3D8J7Z3_9HELI</name>
<dbReference type="EMBL" id="NXLX01000014">
    <property type="protein sequence ID" value="RDU72981.1"/>
    <property type="molecule type" value="Genomic_DNA"/>
</dbReference>
<reference evidence="1 2" key="1">
    <citation type="submission" date="2018-04" db="EMBL/GenBank/DDBJ databases">
        <title>Novel Campyloabacter and Helicobacter Species and Strains.</title>
        <authorList>
            <person name="Mannion A.J."/>
            <person name="Shen Z."/>
            <person name="Fox J.G."/>
        </authorList>
    </citation>
    <scope>NUCLEOTIDE SEQUENCE [LARGE SCALE GENOMIC DNA]</scope>
    <source>
        <strain evidence="1 2">MIT 04-9362</strain>
    </source>
</reference>
<proteinExistence type="predicted"/>